<evidence type="ECO:0000313" key="2">
    <source>
        <dbReference type="EMBL" id="GAA2002271.1"/>
    </source>
</evidence>
<dbReference type="Proteomes" id="UP001501585">
    <property type="component" value="Unassembled WGS sequence"/>
</dbReference>
<keyword evidence="3" id="KW-1185">Reference proteome</keyword>
<comment type="caution">
    <text evidence="2">The sequence shown here is derived from an EMBL/GenBank/DDBJ whole genome shotgun (WGS) entry which is preliminary data.</text>
</comment>
<accession>A0ABN2TAA1</accession>
<feature type="region of interest" description="Disordered" evidence="1">
    <location>
        <begin position="1"/>
        <end position="64"/>
    </location>
</feature>
<evidence type="ECO:0000256" key="1">
    <source>
        <dbReference type="SAM" id="MobiDB-lite"/>
    </source>
</evidence>
<name>A0ABN2TAA1_9ACTN</name>
<dbReference type="EMBL" id="BAAAPC010000013">
    <property type="protein sequence ID" value="GAA2002271.1"/>
    <property type="molecule type" value="Genomic_DNA"/>
</dbReference>
<gene>
    <name evidence="2" type="ORF">GCM10009799_31770</name>
</gene>
<sequence>MRDVGASGGRPGTAPQSTRVHPAAFGHPQGSEEEATRLSWTVPTDPIDAPIRPEPVFRAPVEKR</sequence>
<evidence type="ECO:0000313" key="3">
    <source>
        <dbReference type="Proteomes" id="UP001501585"/>
    </source>
</evidence>
<proteinExistence type="predicted"/>
<organism evidence="2 3">
    <name type="scientific">Nocardiopsis rhodophaea</name>
    <dbReference type="NCBI Taxonomy" id="280238"/>
    <lineage>
        <taxon>Bacteria</taxon>
        <taxon>Bacillati</taxon>
        <taxon>Actinomycetota</taxon>
        <taxon>Actinomycetes</taxon>
        <taxon>Streptosporangiales</taxon>
        <taxon>Nocardiopsidaceae</taxon>
        <taxon>Nocardiopsis</taxon>
    </lineage>
</organism>
<protein>
    <submittedName>
        <fullName evidence="2">Uncharacterized protein</fullName>
    </submittedName>
</protein>
<feature type="compositionally biased region" description="Gly residues" evidence="1">
    <location>
        <begin position="1"/>
        <end position="11"/>
    </location>
</feature>
<reference evidence="3" key="1">
    <citation type="journal article" date="2019" name="Int. J. Syst. Evol. Microbiol.">
        <title>The Global Catalogue of Microorganisms (GCM) 10K type strain sequencing project: providing services to taxonomists for standard genome sequencing and annotation.</title>
        <authorList>
            <consortium name="The Broad Institute Genomics Platform"/>
            <consortium name="The Broad Institute Genome Sequencing Center for Infectious Disease"/>
            <person name="Wu L."/>
            <person name="Ma J."/>
        </authorList>
    </citation>
    <scope>NUCLEOTIDE SEQUENCE [LARGE SCALE GENOMIC DNA]</scope>
    <source>
        <strain evidence="3">JCM 15313</strain>
    </source>
</reference>